<sequence length="53" mass="5762">MGRKRIAQTTTAKRATEECRTMTLVVVKGHCTEICLHGVSDGVPELHCPAVLL</sequence>
<protein>
    <submittedName>
        <fullName evidence="1">Uncharacterized protein</fullName>
    </submittedName>
</protein>
<proteinExistence type="predicted"/>
<evidence type="ECO:0000313" key="1">
    <source>
        <dbReference type="EnsemblPlants" id="EMT30359"/>
    </source>
</evidence>
<organism evidence="1">
    <name type="scientific">Aegilops tauschii</name>
    <name type="common">Tausch's goatgrass</name>
    <name type="synonym">Aegilops squarrosa</name>
    <dbReference type="NCBI Taxonomy" id="37682"/>
    <lineage>
        <taxon>Eukaryota</taxon>
        <taxon>Viridiplantae</taxon>
        <taxon>Streptophyta</taxon>
        <taxon>Embryophyta</taxon>
        <taxon>Tracheophyta</taxon>
        <taxon>Spermatophyta</taxon>
        <taxon>Magnoliopsida</taxon>
        <taxon>Liliopsida</taxon>
        <taxon>Poales</taxon>
        <taxon>Poaceae</taxon>
        <taxon>BOP clade</taxon>
        <taxon>Pooideae</taxon>
        <taxon>Triticodae</taxon>
        <taxon>Triticeae</taxon>
        <taxon>Triticinae</taxon>
        <taxon>Aegilops</taxon>
    </lineage>
</organism>
<dbReference type="EnsemblPlants" id="EMT30359">
    <property type="protein sequence ID" value="EMT30359"/>
    <property type="gene ID" value="F775_07220"/>
</dbReference>
<reference evidence="1" key="1">
    <citation type="submission" date="2015-06" db="UniProtKB">
        <authorList>
            <consortium name="EnsemblPlants"/>
        </authorList>
    </citation>
    <scope>IDENTIFICATION</scope>
</reference>
<name>M8C7X3_AEGTA</name>
<accession>M8C7X3</accession>
<dbReference type="AlphaFoldDB" id="M8C7X3"/>